<dbReference type="OrthoDB" id="3754062at2"/>
<evidence type="ECO:0000256" key="1">
    <source>
        <dbReference type="ARBA" id="ARBA00001953"/>
    </source>
</evidence>
<evidence type="ECO:0000256" key="2">
    <source>
        <dbReference type="ARBA" id="ARBA00022598"/>
    </source>
</evidence>
<dbReference type="InterPro" id="IPR011761">
    <property type="entry name" value="ATP-grasp"/>
</dbReference>
<dbReference type="EMBL" id="STGW01000017">
    <property type="protein sequence ID" value="THV09088.1"/>
    <property type="molecule type" value="Genomic_DNA"/>
</dbReference>
<dbReference type="PANTHER" id="PTHR18866:SF126">
    <property type="entry name" value="BIOTIN CARBOXYLASE"/>
    <property type="match status" value="1"/>
</dbReference>
<dbReference type="InterPro" id="IPR000089">
    <property type="entry name" value="Biotin_lipoyl"/>
</dbReference>
<dbReference type="Gene3D" id="3.30.470.20">
    <property type="entry name" value="ATP-grasp fold, B domain"/>
    <property type="match status" value="1"/>
</dbReference>
<dbReference type="PROSITE" id="PS50968">
    <property type="entry name" value="BIOTINYL_LIPOYL"/>
    <property type="match status" value="1"/>
</dbReference>
<keyword evidence="2" id="KW-0436">Ligase</keyword>
<evidence type="ECO:0000256" key="6">
    <source>
        <dbReference type="PROSITE-ProRule" id="PRU00409"/>
    </source>
</evidence>
<reference evidence="10 11" key="1">
    <citation type="journal article" date="2009" name="Int. J. Syst. Evol. Microbiol.">
        <title>Nocardioides caeni sp. nov., isolated from wastewater.</title>
        <authorList>
            <person name="Yoon J.H."/>
            <person name="Kang S.J."/>
            <person name="Park S."/>
            <person name="Kim W."/>
            <person name="Oh T.K."/>
        </authorList>
    </citation>
    <scope>NUCLEOTIDE SEQUENCE [LARGE SCALE GENOMIC DNA]</scope>
    <source>
        <strain evidence="10 11">DSM 23134</strain>
    </source>
</reference>
<organism evidence="10 11">
    <name type="scientific">Nocardioides caeni</name>
    <dbReference type="NCBI Taxonomy" id="574700"/>
    <lineage>
        <taxon>Bacteria</taxon>
        <taxon>Bacillati</taxon>
        <taxon>Actinomycetota</taxon>
        <taxon>Actinomycetes</taxon>
        <taxon>Propionibacteriales</taxon>
        <taxon>Nocardioidaceae</taxon>
        <taxon>Nocardioides</taxon>
    </lineage>
</organism>
<dbReference type="InterPro" id="IPR011054">
    <property type="entry name" value="Rudment_hybrid_motif"/>
</dbReference>
<dbReference type="SUPFAM" id="SSF52440">
    <property type="entry name" value="PreATP-grasp domain"/>
    <property type="match status" value="1"/>
</dbReference>
<evidence type="ECO:0000256" key="4">
    <source>
        <dbReference type="ARBA" id="ARBA00022840"/>
    </source>
</evidence>
<dbReference type="InterPro" id="IPR050856">
    <property type="entry name" value="Biotin_carboxylase_complex"/>
</dbReference>
<dbReference type="GO" id="GO:0046872">
    <property type="term" value="F:metal ion binding"/>
    <property type="evidence" value="ECO:0007669"/>
    <property type="project" value="InterPro"/>
</dbReference>
<dbReference type="Pfam" id="PF00289">
    <property type="entry name" value="Biotin_carb_N"/>
    <property type="match status" value="1"/>
</dbReference>
<dbReference type="PROSITE" id="PS50979">
    <property type="entry name" value="BC"/>
    <property type="match status" value="1"/>
</dbReference>
<gene>
    <name evidence="10" type="ORF">E9934_17415</name>
</gene>
<dbReference type="InterPro" id="IPR001882">
    <property type="entry name" value="Biotin_BS"/>
</dbReference>
<evidence type="ECO:0000259" key="8">
    <source>
        <dbReference type="PROSITE" id="PS50975"/>
    </source>
</evidence>
<evidence type="ECO:0000313" key="11">
    <source>
        <dbReference type="Proteomes" id="UP000307087"/>
    </source>
</evidence>
<keyword evidence="5" id="KW-0092">Biotin</keyword>
<dbReference type="CDD" id="cd06850">
    <property type="entry name" value="biotinyl_domain"/>
    <property type="match status" value="1"/>
</dbReference>
<evidence type="ECO:0000256" key="3">
    <source>
        <dbReference type="ARBA" id="ARBA00022741"/>
    </source>
</evidence>
<dbReference type="InterPro" id="IPR005479">
    <property type="entry name" value="CPAse_ATP-bd"/>
</dbReference>
<evidence type="ECO:0000259" key="7">
    <source>
        <dbReference type="PROSITE" id="PS50968"/>
    </source>
</evidence>
<dbReference type="PROSITE" id="PS00867">
    <property type="entry name" value="CPSASE_2"/>
    <property type="match status" value="1"/>
</dbReference>
<dbReference type="FunFam" id="2.40.50.100:FF:000003">
    <property type="entry name" value="Acetyl-CoA carboxylase biotin carboxyl carrier protein"/>
    <property type="match status" value="1"/>
</dbReference>
<dbReference type="Proteomes" id="UP000307087">
    <property type="component" value="Unassembled WGS sequence"/>
</dbReference>
<dbReference type="Pfam" id="PF00364">
    <property type="entry name" value="Biotin_lipoyl"/>
    <property type="match status" value="1"/>
</dbReference>
<dbReference type="SUPFAM" id="SSF56059">
    <property type="entry name" value="Glutathione synthetase ATP-binding domain-like"/>
    <property type="match status" value="1"/>
</dbReference>
<dbReference type="PANTHER" id="PTHR18866">
    <property type="entry name" value="CARBOXYLASE:PYRUVATE/ACETYL-COA/PROPIONYL-COA CARBOXYLASE"/>
    <property type="match status" value="1"/>
</dbReference>
<sequence>MTETSAIRSILVANRGEIARRVFRTGRDLGIRTVAVHTDVDAEALHVRDADLALRIPSYLDADAVLAAAVEADADAIHPGYGFLSENAAFARAVIDAGLTWIGPTPEVIEQMGRKDAARELAVAAGVPVVPSYDLGDDTASFVYPVLVKAAAGGGGKGMRIVRSAAELPEAMAAAKREALGAFGDDAMIIEKYVERGRHIEVQVIGDAHGNVIHLGTRECSVQRRHQKVIEEAPAPGLDDELRERMHQAAVDLGKAVEYTNAGTVELLLDAATNDFYFLEMNTRLQVEHPVTEEVNHTDLVALQLHVASGAELDQADWVRRLAGHEMHAIEARVYAEDAFNGFLPQAGTAAVVAWPESARVDHALESGQVVGTSYDPMLAKVIAVGVDRESARRRLVDALDDTAILGLTTNTGFLRELVASEVFAEPGGIDTAWLDRNKVPAPDPAPARAIAARLWLDAHAAAGGPFAGDGFRMGGPPAAPLVTFDEDVTAAARVPEGTVARVTAHDVELVHRGQRFVFTRPDATTDHAADAGDGTVAAPMPGIVVDVRVTEGEQVVEGQVLGVVEAMKMELALKAPYDGTVTRVAARTTDQVALGAPLFVVDRADRGEES</sequence>
<feature type="domain" description="Biotin carboxylation" evidence="9">
    <location>
        <begin position="6"/>
        <end position="440"/>
    </location>
</feature>
<name>A0A4S8N010_9ACTN</name>
<dbReference type="AlphaFoldDB" id="A0A4S8N010"/>
<dbReference type="Pfam" id="PF02786">
    <property type="entry name" value="CPSase_L_D2"/>
    <property type="match status" value="1"/>
</dbReference>
<dbReference type="SMART" id="SM00878">
    <property type="entry name" value="Biotin_carb_C"/>
    <property type="match status" value="1"/>
</dbReference>
<dbReference type="PROSITE" id="PS00866">
    <property type="entry name" value="CPSASE_1"/>
    <property type="match status" value="1"/>
</dbReference>
<comment type="cofactor">
    <cofactor evidence="1">
        <name>biotin</name>
        <dbReference type="ChEBI" id="CHEBI:57586"/>
    </cofactor>
</comment>
<accession>A0A4S8N010</accession>
<keyword evidence="11" id="KW-1185">Reference proteome</keyword>
<feature type="domain" description="Lipoyl-binding" evidence="7">
    <location>
        <begin position="524"/>
        <end position="603"/>
    </location>
</feature>
<dbReference type="InterPro" id="IPR005482">
    <property type="entry name" value="Biotin_COase_C"/>
</dbReference>
<evidence type="ECO:0000259" key="9">
    <source>
        <dbReference type="PROSITE" id="PS50979"/>
    </source>
</evidence>
<dbReference type="RefSeq" id="WP_136564181.1">
    <property type="nucleotide sequence ID" value="NZ_BAABLS010000006.1"/>
</dbReference>
<dbReference type="GO" id="GO:0005524">
    <property type="term" value="F:ATP binding"/>
    <property type="evidence" value="ECO:0007669"/>
    <property type="project" value="UniProtKB-UniRule"/>
</dbReference>
<dbReference type="InterPro" id="IPR016185">
    <property type="entry name" value="PreATP-grasp_dom_sf"/>
</dbReference>
<dbReference type="InterPro" id="IPR011053">
    <property type="entry name" value="Single_hybrid_motif"/>
</dbReference>
<keyword evidence="3 6" id="KW-0547">Nucleotide-binding</keyword>
<dbReference type="InterPro" id="IPR011764">
    <property type="entry name" value="Biotin_carboxylation_dom"/>
</dbReference>
<comment type="caution">
    <text evidence="10">The sequence shown here is derived from an EMBL/GenBank/DDBJ whole genome shotgun (WGS) entry which is preliminary data.</text>
</comment>
<proteinExistence type="predicted"/>
<dbReference type="SUPFAM" id="SSF51246">
    <property type="entry name" value="Rudiment single hybrid motif"/>
    <property type="match status" value="1"/>
</dbReference>
<keyword evidence="4 6" id="KW-0067">ATP-binding</keyword>
<dbReference type="GO" id="GO:0016874">
    <property type="term" value="F:ligase activity"/>
    <property type="evidence" value="ECO:0007669"/>
    <property type="project" value="UniProtKB-KW"/>
</dbReference>
<evidence type="ECO:0000313" key="10">
    <source>
        <dbReference type="EMBL" id="THV09088.1"/>
    </source>
</evidence>
<dbReference type="Gene3D" id="2.40.50.100">
    <property type="match status" value="1"/>
</dbReference>
<dbReference type="PROSITE" id="PS00188">
    <property type="entry name" value="BIOTIN"/>
    <property type="match status" value="1"/>
</dbReference>
<dbReference type="InterPro" id="IPR005481">
    <property type="entry name" value="BC-like_N"/>
</dbReference>
<dbReference type="SUPFAM" id="SSF51230">
    <property type="entry name" value="Single hybrid motif"/>
    <property type="match status" value="1"/>
</dbReference>
<dbReference type="PROSITE" id="PS50975">
    <property type="entry name" value="ATP_GRASP"/>
    <property type="match status" value="1"/>
</dbReference>
<dbReference type="Pfam" id="PF02785">
    <property type="entry name" value="Biotin_carb_C"/>
    <property type="match status" value="1"/>
</dbReference>
<protein>
    <submittedName>
        <fullName evidence="10">Biotin/lipoyl-binding protein</fullName>
    </submittedName>
</protein>
<feature type="domain" description="ATP-grasp" evidence="8">
    <location>
        <begin position="119"/>
        <end position="309"/>
    </location>
</feature>
<evidence type="ECO:0000256" key="5">
    <source>
        <dbReference type="ARBA" id="ARBA00023267"/>
    </source>
</evidence>